<sequence length="189" mass="21623">METKTFLTQLQDRVQQIKDTAHYAFSPLDVAVLNFKLQPTSWSVLECLEHLNRYSRFYLPALEKAIAQTPVSSATQPVKYSWLGKKSLDLVNPESPKKHKTLARMNPQNSQLTTAVLDEFLQHQDTLLHLLGKAESVDLNKKAVPVEFFQLLKLRLGEALEFVVLHEQRHLQQALRVKERASQPISLVV</sequence>
<dbReference type="SUPFAM" id="SSF109854">
    <property type="entry name" value="DinB/YfiT-like putative metalloenzymes"/>
    <property type="match status" value="1"/>
</dbReference>
<organism evidence="2 3">
    <name type="scientific">Rufibacter radiotolerans</name>
    <dbReference type="NCBI Taxonomy" id="1379910"/>
    <lineage>
        <taxon>Bacteria</taxon>
        <taxon>Pseudomonadati</taxon>
        <taxon>Bacteroidota</taxon>
        <taxon>Cytophagia</taxon>
        <taxon>Cytophagales</taxon>
        <taxon>Hymenobacteraceae</taxon>
        <taxon>Rufibacter</taxon>
    </lineage>
</organism>
<feature type="domain" description="DinB-like" evidence="1">
    <location>
        <begin position="19"/>
        <end position="174"/>
    </location>
</feature>
<evidence type="ECO:0000313" key="3">
    <source>
        <dbReference type="Proteomes" id="UP000036458"/>
    </source>
</evidence>
<dbReference type="Gene3D" id="1.20.120.450">
    <property type="entry name" value="dinb family like domain"/>
    <property type="match status" value="1"/>
</dbReference>
<dbReference type="InterPro" id="IPR034660">
    <property type="entry name" value="DinB/YfiT-like"/>
</dbReference>
<dbReference type="RefSeq" id="WP_048922339.1">
    <property type="nucleotide sequence ID" value="NZ_CP010777.1"/>
</dbReference>
<evidence type="ECO:0000313" key="2">
    <source>
        <dbReference type="EMBL" id="AKQ47250.1"/>
    </source>
</evidence>
<dbReference type="AlphaFoldDB" id="A0A0H4VMW7"/>
<keyword evidence="3" id="KW-1185">Reference proteome</keyword>
<evidence type="ECO:0000259" key="1">
    <source>
        <dbReference type="Pfam" id="PF12867"/>
    </source>
</evidence>
<proteinExistence type="predicted"/>
<reference evidence="2 3" key="1">
    <citation type="submission" date="2015-01" db="EMBL/GenBank/DDBJ databases">
        <title>Rufibacter sp./DG31D/ whole genome sequencing.</title>
        <authorList>
            <person name="Kim M.K."/>
            <person name="Srinivasan S."/>
            <person name="Lee J.-J."/>
        </authorList>
    </citation>
    <scope>NUCLEOTIDE SEQUENCE [LARGE SCALE GENOMIC DNA]</scope>
    <source>
        <strain evidence="2 3">DG31D</strain>
    </source>
</reference>
<name>A0A0H4VMW7_9BACT</name>
<dbReference type="Proteomes" id="UP000036458">
    <property type="component" value="Chromosome"/>
</dbReference>
<dbReference type="OrthoDB" id="1524454at2"/>
<dbReference type="STRING" id="1379910.TH63_18975"/>
<dbReference type="Pfam" id="PF12867">
    <property type="entry name" value="DinB_2"/>
    <property type="match status" value="1"/>
</dbReference>
<dbReference type="PATRIC" id="fig|1379910.4.peg.4134"/>
<dbReference type="InterPro" id="IPR024775">
    <property type="entry name" value="DinB-like"/>
</dbReference>
<protein>
    <recommendedName>
        <fullName evidence="1">DinB-like domain-containing protein</fullName>
    </recommendedName>
</protein>
<dbReference type="EMBL" id="CP010777">
    <property type="protein sequence ID" value="AKQ47250.1"/>
    <property type="molecule type" value="Genomic_DNA"/>
</dbReference>
<gene>
    <name evidence="2" type="ORF">TH63_18975</name>
</gene>
<dbReference type="KEGG" id="ruf:TH63_18975"/>
<accession>A0A0H4VMW7</accession>